<evidence type="ECO:0000313" key="3">
    <source>
        <dbReference type="Proteomes" id="UP001196413"/>
    </source>
</evidence>
<evidence type="ECO:0000313" key="2">
    <source>
        <dbReference type="EMBL" id="KAJ1361565.1"/>
    </source>
</evidence>
<dbReference type="InterPro" id="IPR037239">
    <property type="entry name" value="OSBP_sf"/>
</dbReference>
<gene>
    <name evidence="2" type="ORF">KIN20_020846</name>
</gene>
<organism evidence="2 3">
    <name type="scientific">Parelaphostrongylus tenuis</name>
    <name type="common">Meningeal worm</name>
    <dbReference type="NCBI Taxonomy" id="148309"/>
    <lineage>
        <taxon>Eukaryota</taxon>
        <taxon>Metazoa</taxon>
        <taxon>Ecdysozoa</taxon>
        <taxon>Nematoda</taxon>
        <taxon>Chromadorea</taxon>
        <taxon>Rhabditida</taxon>
        <taxon>Rhabditina</taxon>
        <taxon>Rhabditomorpha</taxon>
        <taxon>Strongyloidea</taxon>
        <taxon>Metastrongylidae</taxon>
        <taxon>Parelaphostrongylus</taxon>
    </lineage>
</organism>
<dbReference type="AlphaFoldDB" id="A0AAD5MN47"/>
<dbReference type="Gene3D" id="3.30.70.3490">
    <property type="match status" value="1"/>
</dbReference>
<proteinExistence type="predicted"/>
<name>A0AAD5MN47_PARTN</name>
<dbReference type="Proteomes" id="UP001196413">
    <property type="component" value="Unassembled WGS sequence"/>
</dbReference>
<dbReference type="SUPFAM" id="SSF144000">
    <property type="entry name" value="Oxysterol-binding protein-like"/>
    <property type="match status" value="1"/>
</dbReference>
<evidence type="ECO:0000256" key="1">
    <source>
        <dbReference type="SAM" id="MobiDB-lite"/>
    </source>
</evidence>
<reference evidence="2" key="1">
    <citation type="submission" date="2021-06" db="EMBL/GenBank/DDBJ databases">
        <title>Parelaphostrongylus tenuis whole genome reference sequence.</title>
        <authorList>
            <person name="Garwood T.J."/>
            <person name="Larsen P.A."/>
            <person name="Fountain-Jones N.M."/>
            <person name="Garbe J.R."/>
            <person name="Macchietto M.G."/>
            <person name="Kania S.A."/>
            <person name="Gerhold R.W."/>
            <person name="Richards J.E."/>
            <person name="Wolf T.M."/>
        </authorList>
    </citation>
    <scope>NUCLEOTIDE SEQUENCE</scope>
    <source>
        <strain evidence="2">MNPRO001-30</strain>
        <tissue evidence="2">Meninges</tissue>
    </source>
</reference>
<comment type="caution">
    <text evidence="2">The sequence shown here is derived from an EMBL/GenBank/DDBJ whole genome shotgun (WGS) entry which is preliminary data.</text>
</comment>
<dbReference type="EMBL" id="JAHQIW010004223">
    <property type="protein sequence ID" value="KAJ1361565.1"/>
    <property type="molecule type" value="Genomic_DNA"/>
</dbReference>
<feature type="region of interest" description="Disordered" evidence="1">
    <location>
        <begin position="77"/>
        <end position="100"/>
    </location>
</feature>
<accession>A0AAD5MN47</accession>
<keyword evidence="3" id="KW-1185">Reference proteome</keyword>
<sequence length="107" mass="12330">MSDECCRPSGRKLLFRSPNTALHYGWQHEALRQPVAGLAPWASGPRCVKWKLWSKVTEAIDHEDQYKATEEKTVLEEEQRARARSGLPHQTKYFRDGGSGYQYIHAE</sequence>
<protein>
    <submittedName>
        <fullName evidence="2">Uncharacterized protein</fullName>
    </submittedName>
</protein>